<dbReference type="SUPFAM" id="SSF100985">
    <property type="entry name" value="Sporulation inhibitor Sda"/>
    <property type="match status" value="1"/>
</dbReference>
<keyword evidence="1" id="KW-0649">Protein kinase inhibitor</keyword>
<dbReference type="Pfam" id="PF08970">
    <property type="entry name" value="Sda"/>
    <property type="match status" value="1"/>
</dbReference>
<dbReference type="InterPro" id="IPR036916">
    <property type="entry name" value="Sda_sf"/>
</dbReference>
<evidence type="ECO:0000313" key="1">
    <source>
        <dbReference type="EMBL" id="MCX7570692.1"/>
    </source>
</evidence>
<dbReference type="Gene3D" id="1.10.287.1100">
    <property type="entry name" value="Sporulation inhibitor A"/>
    <property type="match status" value="1"/>
</dbReference>
<keyword evidence="2" id="KW-1185">Reference proteome</keyword>
<gene>
    <name evidence="1" type="ORF">OS242_12020</name>
</gene>
<reference evidence="1 2" key="1">
    <citation type="submission" date="2022-11" db="EMBL/GenBank/DDBJ databases">
        <title>Study of microbial diversity in lake waters.</title>
        <authorList>
            <person name="Zhang J."/>
        </authorList>
    </citation>
    <scope>NUCLEOTIDE SEQUENCE [LARGE SCALE GENOMIC DNA]</scope>
    <source>
        <strain evidence="1 2">DT12</strain>
    </source>
</reference>
<protein>
    <submittedName>
        <fullName evidence="1">Sporulation histidine kinase inhibitor Sda</fullName>
    </submittedName>
</protein>
<evidence type="ECO:0000313" key="2">
    <source>
        <dbReference type="Proteomes" id="UP001208017"/>
    </source>
</evidence>
<dbReference type="GO" id="GO:0004860">
    <property type="term" value="F:protein kinase inhibitor activity"/>
    <property type="evidence" value="ECO:0007669"/>
    <property type="project" value="UniProtKB-KW"/>
</dbReference>
<proteinExistence type="predicted"/>
<name>A0ABT3X188_9BACL</name>
<organism evidence="1 2">
    <name type="scientific">Tumebacillus lacus</name>
    <dbReference type="NCBI Taxonomy" id="2995335"/>
    <lineage>
        <taxon>Bacteria</taxon>
        <taxon>Bacillati</taxon>
        <taxon>Bacillota</taxon>
        <taxon>Bacilli</taxon>
        <taxon>Bacillales</taxon>
        <taxon>Alicyclobacillaceae</taxon>
        <taxon>Tumebacillus</taxon>
    </lineage>
</organism>
<dbReference type="InterPro" id="IPR015064">
    <property type="entry name" value="Sda"/>
</dbReference>
<comment type="caution">
    <text evidence="1">The sequence shown here is derived from an EMBL/GenBank/DDBJ whole genome shotgun (WGS) entry which is preliminary data.</text>
</comment>
<dbReference type="Proteomes" id="UP001208017">
    <property type="component" value="Unassembled WGS sequence"/>
</dbReference>
<dbReference type="RefSeq" id="WP_267151940.1">
    <property type="nucleotide sequence ID" value="NZ_JAPMLT010000005.1"/>
</dbReference>
<sequence>MHLLTDDFLLEAYRNAVRQKLDTQFIELLFLEIHSRGLAVPVTIAS</sequence>
<accession>A0ABT3X188</accession>
<dbReference type="EMBL" id="JAPMLT010000005">
    <property type="protein sequence ID" value="MCX7570692.1"/>
    <property type="molecule type" value="Genomic_DNA"/>
</dbReference>